<dbReference type="SUPFAM" id="SSF52980">
    <property type="entry name" value="Restriction endonuclease-like"/>
    <property type="match status" value="1"/>
</dbReference>
<evidence type="ECO:0000313" key="2">
    <source>
        <dbReference type="Proteomes" id="UP000077875"/>
    </source>
</evidence>
<dbReference type="EMBL" id="CP015243">
    <property type="protein sequence ID" value="ANF56241.1"/>
    <property type="molecule type" value="Genomic_DNA"/>
</dbReference>
<keyword evidence="2" id="KW-1185">Reference proteome</keyword>
<dbReference type="PANTHER" id="PTHR38784:SF1">
    <property type="entry name" value="SUCROSE PHOSPHORYLASE"/>
    <property type="match status" value="1"/>
</dbReference>
<organism evidence="1 2">
    <name type="scientific">Halotalea alkalilenta</name>
    <dbReference type="NCBI Taxonomy" id="376489"/>
    <lineage>
        <taxon>Bacteria</taxon>
        <taxon>Pseudomonadati</taxon>
        <taxon>Pseudomonadota</taxon>
        <taxon>Gammaproteobacteria</taxon>
        <taxon>Oceanospirillales</taxon>
        <taxon>Halomonadaceae</taxon>
        <taxon>Halotalea</taxon>
    </lineage>
</organism>
<protein>
    <recommendedName>
        <fullName evidence="3">YaeQ family protein</fullName>
    </recommendedName>
</protein>
<dbReference type="PIRSF" id="PIRSF011484">
    <property type="entry name" value="YaeQ"/>
    <property type="match status" value="1"/>
</dbReference>
<dbReference type="SMART" id="SM01322">
    <property type="entry name" value="YaeQ"/>
    <property type="match status" value="1"/>
</dbReference>
<dbReference type="AlphaFoldDB" id="A0A172YAG4"/>
<dbReference type="PANTHER" id="PTHR38784">
    <property type="entry name" value="SUCROSE PHOSPHORYLASE"/>
    <property type="match status" value="1"/>
</dbReference>
<dbReference type="InterPro" id="IPR009822">
    <property type="entry name" value="YaeQ"/>
</dbReference>
<dbReference type="InterPro" id="IPR011335">
    <property type="entry name" value="Restrct_endonuc-II-like"/>
</dbReference>
<dbReference type="STRING" id="376489.A5892_01150"/>
<dbReference type="Gene3D" id="3.10.640.10">
    <property type="entry name" value="Restriction endonuclease-like alpha-beta roll domain"/>
    <property type="match status" value="1"/>
</dbReference>
<dbReference type="KEGG" id="haa:A5892_01150"/>
<dbReference type="InterPro" id="IPR038590">
    <property type="entry name" value="YaeQ_sf"/>
</dbReference>
<proteinExistence type="predicted"/>
<dbReference type="Pfam" id="PF07152">
    <property type="entry name" value="YaeQ"/>
    <property type="match status" value="1"/>
</dbReference>
<dbReference type="RefSeq" id="WP_064121230.1">
    <property type="nucleotide sequence ID" value="NZ_CP015243.1"/>
</dbReference>
<dbReference type="Proteomes" id="UP000077875">
    <property type="component" value="Chromosome"/>
</dbReference>
<name>A0A172YAG4_9GAMM</name>
<evidence type="ECO:0000313" key="1">
    <source>
        <dbReference type="EMBL" id="ANF56241.1"/>
    </source>
</evidence>
<evidence type="ECO:0008006" key="3">
    <source>
        <dbReference type="Google" id="ProtNLM"/>
    </source>
</evidence>
<accession>A0A172YAG4</accession>
<gene>
    <name evidence="1" type="ORF">A5892_01150</name>
</gene>
<sequence>MALTATPYKFNLQLSDLDRGLYPSVRLTVARHPSETPVRLAARLLAYALWYDERLEFGRGLSNVDEPALWEKSLDGRVLHWIEVGQPDAERLDRAARRDQRVSLLAYGNLAPWEEKHLPSLARLDRLRIAAPDQQALETLAAGLQRSIEWSVMVSEGALYVTDAEGQHDMGLRWVK</sequence>
<reference evidence="1 2" key="1">
    <citation type="submission" date="2016-04" db="EMBL/GenBank/DDBJ databases">
        <title>Complete Genome Sequence of Halotalea alkalilenta IHB B 13600.</title>
        <authorList>
            <person name="Swarnkar M.K."/>
            <person name="Sharma A."/>
            <person name="Kaushal K."/>
            <person name="Soni R."/>
            <person name="Rana S."/>
            <person name="Singh A.K."/>
            <person name="Gulati A."/>
        </authorList>
    </citation>
    <scope>NUCLEOTIDE SEQUENCE [LARGE SCALE GENOMIC DNA]</scope>
    <source>
        <strain evidence="1 2">IHB B 13600</strain>
    </source>
</reference>